<evidence type="ECO:0000259" key="8">
    <source>
        <dbReference type="PROSITE" id="PS51733"/>
    </source>
</evidence>
<dbReference type="HOGENOM" id="CLU_051096_5_2_0"/>
<dbReference type="Gene3D" id="3.30.930.10">
    <property type="entry name" value="Bira Bifunctional Protein, Domain 2"/>
    <property type="match status" value="1"/>
</dbReference>
<keyword evidence="7" id="KW-0812">Transmembrane</keyword>
<dbReference type="PANTHER" id="PTHR12835">
    <property type="entry name" value="BIOTIN PROTEIN LIGASE"/>
    <property type="match status" value="1"/>
</dbReference>
<dbReference type="SUPFAM" id="SSF55681">
    <property type="entry name" value="Class II aaRS and biotin synthetases"/>
    <property type="match status" value="1"/>
</dbReference>
<reference evidence="10" key="2">
    <citation type="submission" date="2011-02" db="EMBL/GenBank/DDBJ databases">
        <title>The complete genome of Desulfurobacterium thermolithotrophum DSM 11699.</title>
        <authorList>
            <consortium name="US DOE Joint Genome Institute (JGI-PGF)"/>
            <person name="Lucas S."/>
            <person name="Copeland A."/>
            <person name="Lapidus A."/>
            <person name="Bruce D."/>
            <person name="Goodwin L."/>
            <person name="Pitluck S."/>
            <person name="Kyrpides N."/>
            <person name="Mavromatis K."/>
            <person name="Pagani I."/>
            <person name="Ivanova N."/>
            <person name="Mikhailova N."/>
            <person name="Daligault H."/>
            <person name="Detter J.C."/>
            <person name="Tapia R."/>
            <person name="Han C."/>
            <person name="Land M."/>
            <person name="Hauser L."/>
            <person name="Markowitz V."/>
            <person name="Cheng J.-F."/>
            <person name="Hugenholtz P."/>
            <person name="Woyke T."/>
            <person name="Wu D."/>
            <person name="Spring S."/>
            <person name="Brambilla E."/>
            <person name="Klenk H.-P."/>
            <person name="Eisen J.A."/>
        </authorList>
    </citation>
    <scope>NUCLEOTIDE SEQUENCE [LARGE SCALE GENOMIC DNA]</scope>
    <source>
        <strain evidence="10">DSM 11699 / BSA</strain>
    </source>
</reference>
<dbReference type="InterPro" id="IPR003142">
    <property type="entry name" value="BPL_C"/>
</dbReference>
<evidence type="ECO:0000256" key="5">
    <source>
        <dbReference type="ARBA" id="ARBA00024227"/>
    </source>
</evidence>
<dbReference type="InParanoid" id="F0S039"/>
<evidence type="ECO:0000256" key="3">
    <source>
        <dbReference type="ARBA" id="ARBA00022840"/>
    </source>
</evidence>
<dbReference type="STRING" id="868864.Dester_1083"/>
<dbReference type="Gene3D" id="2.30.30.100">
    <property type="match status" value="1"/>
</dbReference>
<accession>F0S039</accession>
<keyword evidence="10" id="KW-1185">Reference proteome</keyword>
<dbReference type="InterPro" id="IPR008988">
    <property type="entry name" value="Transcriptional_repressor_C"/>
</dbReference>
<dbReference type="Proteomes" id="UP000007102">
    <property type="component" value="Chromosome"/>
</dbReference>
<evidence type="ECO:0000256" key="7">
    <source>
        <dbReference type="SAM" id="Phobius"/>
    </source>
</evidence>
<comment type="catalytic activity">
    <reaction evidence="6">
        <text>biotin + L-lysyl-[protein] + ATP = N(6)-biotinyl-L-lysyl-[protein] + AMP + diphosphate + H(+)</text>
        <dbReference type="Rhea" id="RHEA:11756"/>
        <dbReference type="Rhea" id="RHEA-COMP:9752"/>
        <dbReference type="Rhea" id="RHEA-COMP:10505"/>
        <dbReference type="ChEBI" id="CHEBI:15378"/>
        <dbReference type="ChEBI" id="CHEBI:29969"/>
        <dbReference type="ChEBI" id="CHEBI:30616"/>
        <dbReference type="ChEBI" id="CHEBI:33019"/>
        <dbReference type="ChEBI" id="CHEBI:57586"/>
        <dbReference type="ChEBI" id="CHEBI:83144"/>
        <dbReference type="ChEBI" id="CHEBI:456215"/>
        <dbReference type="EC" id="6.3.4.15"/>
    </reaction>
</comment>
<keyword evidence="2" id="KW-0547">Nucleotide-binding</keyword>
<name>F0S039_DESTD</name>
<dbReference type="Pfam" id="PF03099">
    <property type="entry name" value="BPL_LplA_LipB"/>
    <property type="match status" value="1"/>
</dbReference>
<organism evidence="9 10">
    <name type="scientific">Desulfurobacterium thermolithotrophum (strain DSM 11699 / BSA)</name>
    <dbReference type="NCBI Taxonomy" id="868864"/>
    <lineage>
        <taxon>Bacteria</taxon>
        <taxon>Pseudomonadati</taxon>
        <taxon>Aquificota</taxon>
        <taxon>Aquificia</taxon>
        <taxon>Desulfurobacteriales</taxon>
        <taxon>Desulfurobacteriaceae</taxon>
        <taxon>Desulfurobacterium</taxon>
    </lineage>
</organism>
<dbReference type="GO" id="GO:0005737">
    <property type="term" value="C:cytoplasm"/>
    <property type="evidence" value="ECO:0007669"/>
    <property type="project" value="TreeGrafter"/>
</dbReference>
<dbReference type="GO" id="GO:0005524">
    <property type="term" value="F:ATP binding"/>
    <property type="evidence" value="ECO:0007669"/>
    <property type="project" value="UniProtKB-KW"/>
</dbReference>
<dbReference type="GO" id="GO:0004077">
    <property type="term" value="F:biotin--[biotin carboxyl-carrier protein] ligase activity"/>
    <property type="evidence" value="ECO:0007669"/>
    <property type="project" value="UniProtKB-EC"/>
</dbReference>
<keyword evidence="7" id="KW-1133">Transmembrane helix</keyword>
<feature type="domain" description="BPL/LPL catalytic" evidence="8">
    <location>
        <begin position="12"/>
        <end position="191"/>
    </location>
</feature>
<reference evidence="9 10" key="1">
    <citation type="journal article" date="2011" name="Stand. Genomic Sci.">
        <title>Complete genome sequence of the thermophilic sulfur-reducer Desulfurobacterium thermolithotrophum type strain (BSA(T)) from a deep-sea hydrothermal vent.</title>
        <authorList>
            <person name="Goker M."/>
            <person name="Daligault H."/>
            <person name="Mwirichia R."/>
            <person name="Lapidus A."/>
            <person name="Lucas S."/>
            <person name="Deshpande S."/>
            <person name="Pagani I."/>
            <person name="Tapia R."/>
            <person name="Cheng J.F."/>
            <person name="Goodwin L."/>
            <person name="Pitluck S."/>
            <person name="Liolios K."/>
            <person name="Ivanova N."/>
            <person name="Mavromatis K."/>
            <person name="Mikhailova N."/>
            <person name="Pati A."/>
            <person name="Chen A."/>
            <person name="Palaniappan K."/>
            <person name="Han C."/>
            <person name="Land M."/>
            <person name="Hauser L."/>
            <person name="Pan C."/>
            <person name="Brambilla E.M."/>
            <person name="Rohde M."/>
            <person name="Spring S."/>
            <person name="Sikorski J."/>
            <person name="Wirth R."/>
            <person name="Detter J.C."/>
            <person name="Woyke T."/>
            <person name="Bristow J."/>
            <person name="Eisen J.A."/>
            <person name="Markowitz V."/>
            <person name="Hugenholtz P."/>
            <person name="Kyrpides N.C."/>
            <person name="Klenk H.P."/>
        </authorList>
    </citation>
    <scope>NUCLEOTIDE SEQUENCE [LARGE SCALE GENOMIC DNA]</scope>
    <source>
        <strain evidence="10">DSM 11699 / BSA</strain>
    </source>
</reference>
<dbReference type="EC" id="6.3.4.15" evidence="5"/>
<dbReference type="KEGG" id="dte:Dester_1083"/>
<feature type="transmembrane region" description="Helical" evidence="7">
    <location>
        <begin position="84"/>
        <end position="104"/>
    </location>
</feature>
<evidence type="ECO:0000256" key="2">
    <source>
        <dbReference type="ARBA" id="ARBA00022741"/>
    </source>
</evidence>
<dbReference type="FunCoup" id="F0S039">
    <property type="interactions" value="340"/>
</dbReference>
<dbReference type="AlphaFoldDB" id="F0S039"/>
<dbReference type="eggNOG" id="COG0340">
    <property type="taxonomic scope" value="Bacteria"/>
</dbReference>
<dbReference type="Pfam" id="PF02237">
    <property type="entry name" value="BPL_C"/>
    <property type="match status" value="1"/>
</dbReference>
<dbReference type="SUPFAM" id="SSF50037">
    <property type="entry name" value="C-terminal domain of transcriptional repressors"/>
    <property type="match status" value="1"/>
</dbReference>
<dbReference type="PROSITE" id="PS51733">
    <property type="entry name" value="BPL_LPL_CATALYTIC"/>
    <property type="match status" value="1"/>
</dbReference>
<dbReference type="InterPro" id="IPR004143">
    <property type="entry name" value="BPL_LPL_catalytic"/>
</dbReference>
<evidence type="ECO:0000256" key="6">
    <source>
        <dbReference type="ARBA" id="ARBA00047846"/>
    </source>
</evidence>
<evidence type="ECO:0000256" key="1">
    <source>
        <dbReference type="ARBA" id="ARBA00022598"/>
    </source>
</evidence>
<dbReference type="CDD" id="cd16442">
    <property type="entry name" value="BPL"/>
    <property type="match status" value="1"/>
</dbReference>
<evidence type="ECO:0000313" key="10">
    <source>
        <dbReference type="Proteomes" id="UP000007102"/>
    </source>
</evidence>
<dbReference type="InterPro" id="IPR045864">
    <property type="entry name" value="aa-tRNA-synth_II/BPL/LPL"/>
</dbReference>
<dbReference type="NCBIfam" id="TIGR00121">
    <property type="entry name" value="birA_ligase"/>
    <property type="match status" value="1"/>
</dbReference>
<proteinExistence type="predicted"/>
<dbReference type="PANTHER" id="PTHR12835:SF5">
    <property type="entry name" value="BIOTIN--PROTEIN LIGASE"/>
    <property type="match status" value="1"/>
</dbReference>
<sequence length="253" mass="28779">MFYFSLPVVTCYSLLNYFVFSGRFMKLIFLEEVDSTNEYLKRVEFCHGLCVVAEKQTGGKGRRGKKWISEKGKGLYVSFMFSPISYQIASLSSLAFGVAVLNVLKTLDKRFYLKWPNDIYINGKKISGILPELLSDRLIIGIGINLNYTRDELSSLEVPATSLFAEKIPFDKHSILDKLILEVENYYELLKKKAFNVKEFEKNCPLIGKEVSVIEEHKQFNGIALGIDTNGCLVVEVEGKIRRLFSGNVSIRL</sequence>
<protein>
    <recommendedName>
        <fullName evidence="5">biotin--[biotin carboxyl-carrier protein] ligase</fullName>
        <ecNumber evidence="5">6.3.4.15</ecNumber>
    </recommendedName>
</protein>
<dbReference type="EMBL" id="CP002543">
    <property type="protein sequence ID" value="ADY73720.1"/>
    <property type="molecule type" value="Genomic_DNA"/>
</dbReference>
<keyword evidence="4" id="KW-0092">Biotin</keyword>
<gene>
    <name evidence="9" type="ordered locus">Dester_1083</name>
</gene>
<keyword evidence="7" id="KW-0472">Membrane</keyword>
<keyword evidence="1 9" id="KW-0436">Ligase</keyword>
<evidence type="ECO:0000313" key="9">
    <source>
        <dbReference type="EMBL" id="ADY73720.1"/>
    </source>
</evidence>
<keyword evidence="3" id="KW-0067">ATP-binding</keyword>
<dbReference type="InterPro" id="IPR004408">
    <property type="entry name" value="Biotin_CoA_COase_ligase"/>
</dbReference>
<evidence type="ECO:0000256" key="4">
    <source>
        <dbReference type="ARBA" id="ARBA00023267"/>
    </source>
</evidence>